<keyword evidence="3" id="KW-1133">Transmembrane helix</keyword>
<gene>
    <name evidence="5" type="ORF">VitviT2T_015428</name>
</gene>
<keyword evidence="4" id="KW-0472">Membrane</keyword>
<evidence type="ECO:0000256" key="4">
    <source>
        <dbReference type="ARBA" id="ARBA00023136"/>
    </source>
</evidence>
<name>A0ABY9CQI7_VITVI</name>
<dbReference type="EMBL" id="CP126657">
    <property type="protein sequence ID" value="WJZ96776.1"/>
    <property type="molecule type" value="Genomic_DNA"/>
</dbReference>
<dbReference type="InterPro" id="IPR034294">
    <property type="entry name" value="Aquaporin_transptr"/>
</dbReference>
<dbReference type="Proteomes" id="UP001227230">
    <property type="component" value="Chromosome 10"/>
</dbReference>
<accession>A0ABY9CQI7</accession>
<proteinExistence type="predicted"/>
<reference evidence="5 6" key="1">
    <citation type="journal article" date="2023" name="Hortic Res">
        <title>The complete reference genome for grapevine (Vitis vinifera L.) genetics and breeding.</title>
        <authorList>
            <person name="Shi X."/>
            <person name="Cao S."/>
            <person name="Wang X."/>
            <person name="Huang S."/>
            <person name="Wang Y."/>
            <person name="Liu Z."/>
            <person name="Liu W."/>
            <person name="Leng X."/>
            <person name="Peng Y."/>
            <person name="Wang N."/>
            <person name="Wang Y."/>
            <person name="Ma Z."/>
            <person name="Xu X."/>
            <person name="Zhang F."/>
            <person name="Xue H."/>
            <person name="Zhong H."/>
            <person name="Wang Y."/>
            <person name="Zhang K."/>
            <person name="Velt A."/>
            <person name="Avia K."/>
            <person name="Holtgrawe D."/>
            <person name="Grimplet J."/>
            <person name="Matus J.T."/>
            <person name="Ware D."/>
            <person name="Wu X."/>
            <person name="Wang H."/>
            <person name="Liu C."/>
            <person name="Fang Y."/>
            <person name="Rustenholz C."/>
            <person name="Cheng Z."/>
            <person name="Xiao H."/>
            <person name="Zhou Y."/>
        </authorList>
    </citation>
    <scope>NUCLEOTIDE SEQUENCE [LARGE SCALE GENOMIC DNA]</scope>
    <source>
        <strain evidence="6">cv. Pinot noir / PN40024</strain>
        <tissue evidence="5">Leaf</tissue>
    </source>
</reference>
<keyword evidence="6" id="KW-1185">Reference proteome</keyword>
<organism evidence="5 6">
    <name type="scientific">Vitis vinifera</name>
    <name type="common">Grape</name>
    <dbReference type="NCBI Taxonomy" id="29760"/>
    <lineage>
        <taxon>Eukaryota</taxon>
        <taxon>Viridiplantae</taxon>
        <taxon>Streptophyta</taxon>
        <taxon>Embryophyta</taxon>
        <taxon>Tracheophyta</taxon>
        <taxon>Spermatophyta</taxon>
        <taxon>Magnoliopsida</taxon>
        <taxon>eudicotyledons</taxon>
        <taxon>Gunneridae</taxon>
        <taxon>Pentapetalae</taxon>
        <taxon>rosids</taxon>
        <taxon>Vitales</taxon>
        <taxon>Vitaceae</taxon>
        <taxon>Viteae</taxon>
        <taxon>Vitis</taxon>
    </lineage>
</organism>
<evidence type="ECO:0000256" key="3">
    <source>
        <dbReference type="ARBA" id="ARBA00022989"/>
    </source>
</evidence>
<dbReference type="PANTHER" id="PTHR45687">
    <property type="entry name" value="AQUAPORIN OR AQUAGLYCEROPORIN RELATED"/>
    <property type="match status" value="1"/>
</dbReference>
<dbReference type="Gene3D" id="1.20.1080.10">
    <property type="entry name" value="Glycerol uptake facilitator protein"/>
    <property type="match status" value="1"/>
</dbReference>
<sequence length="118" mass="12863">MVAQCLGAICDVGFVKAFMKSFYNSLGGGANSVVVYYSKDTALGVEITLSCSCTLFAQPLTLREASETPMSLFWLHCPLGLLSSWTIMPTNHNQLSSTVNPFLVHFLPPSHKHAWPPS</sequence>
<evidence type="ECO:0000256" key="2">
    <source>
        <dbReference type="ARBA" id="ARBA00022692"/>
    </source>
</evidence>
<protein>
    <submittedName>
        <fullName evidence="5">Uncharacterized protein</fullName>
    </submittedName>
</protein>
<keyword evidence="2" id="KW-0812">Transmembrane</keyword>
<evidence type="ECO:0000313" key="6">
    <source>
        <dbReference type="Proteomes" id="UP001227230"/>
    </source>
</evidence>
<dbReference type="InterPro" id="IPR023271">
    <property type="entry name" value="Aquaporin-like"/>
</dbReference>
<evidence type="ECO:0000256" key="1">
    <source>
        <dbReference type="ARBA" id="ARBA00004141"/>
    </source>
</evidence>
<evidence type="ECO:0000313" key="5">
    <source>
        <dbReference type="EMBL" id="WJZ96776.1"/>
    </source>
</evidence>
<comment type="subcellular location">
    <subcellularLocation>
        <location evidence="1">Membrane</location>
        <topology evidence="1">Multi-pass membrane protein</topology>
    </subcellularLocation>
</comment>